<evidence type="ECO:0000313" key="11">
    <source>
        <dbReference type="Proteomes" id="UP000606935"/>
    </source>
</evidence>
<evidence type="ECO:0000256" key="2">
    <source>
        <dbReference type="ARBA" id="ARBA00022676"/>
    </source>
</evidence>
<dbReference type="InterPro" id="IPR001173">
    <property type="entry name" value="Glyco_trans_2-like"/>
</dbReference>
<dbReference type="Gene3D" id="3.90.550.10">
    <property type="entry name" value="Spore Coat Polysaccharide Biosynthesis Protein SpsA, Chain A"/>
    <property type="match status" value="1"/>
</dbReference>
<evidence type="ECO:0000256" key="7">
    <source>
        <dbReference type="ARBA" id="ARBA00023136"/>
    </source>
</evidence>
<keyword evidence="7" id="KW-0472">Membrane</keyword>
<keyword evidence="5" id="KW-0448">Lipopolysaccharide biosynthesis</keyword>
<dbReference type="EMBL" id="BMLS01000003">
    <property type="protein sequence ID" value="GGO69988.1"/>
    <property type="molecule type" value="Genomic_DNA"/>
</dbReference>
<evidence type="ECO:0000256" key="3">
    <source>
        <dbReference type="ARBA" id="ARBA00022679"/>
    </source>
</evidence>
<dbReference type="FunFam" id="3.90.550.10:FF:000170">
    <property type="entry name" value="Dolichol-phosphate mannosyltransferase"/>
    <property type="match status" value="1"/>
</dbReference>
<protein>
    <submittedName>
        <fullName evidence="10">Dolichol-phosphate mannosyltransferase</fullName>
    </submittedName>
</protein>
<accession>A0A917Z136</accession>
<comment type="caution">
    <text evidence="10">The sequence shown here is derived from an EMBL/GenBank/DDBJ whole genome shotgun (WGS) entry which is preliminary data.</text>
</comment>
<feature type="domain" description="Glycosyltransferase 2-like" evidence="9">
    <location>
        <begin position="50"/>
        <end position="211"/>
    </location>
</feature>
<dbReference type="Pfam" id="PF00535">
    <property type="entry name" value="Glycos_transf_2"/>
    <property type="match status" value="1"/>
</dbReference>
<organism evidence="10 11">
    <name type="scientific">Bowmanella pacifica</name>
    <dbReference type="NCBI Taxonomy" id="502051"/>
    <lineage>
        <taxon>Bacteria</taxon>
        <taxon>Pseudomonadati</taxon>
        <taxon>Pseudomonadota</taxon>
        <taxon>Gammaproteobacteria</taxon>
        <taxon>Alteromonadales</taxon>
        <taxon>Alteromonadaceae</taxon>
        <taxon>Bowmanella</taxon>
    </lineage>
</organism>
<dbReference type="Proteomes" id="UP000606935">
    <property type="component" value="Unassembled WGS sequence"/>
</dbReference>
<feature type="region of interest" description="Disordered" evidence="8">
    <location>
        <begin position="1"/>
        <end position="20"/>
    </location>
</feature>
<sequence length="293" mass="32715">MSQELSHPGEPYANTTSEPVQASLKKTLSNAPYADAISSALKQTPMPELSVVVPIKDEQDNIHPLISEIQQSLHGLISYEIVYVDDGSHDQSLAILDRLQQAGTVPLRILRNPQSCGQSTAVHLGVSNARGRLIATLDGDGQNDPADIPAMLELAKAYHDKQDFLIAGYRKNRHDSRWKLFQSRIANKIRAALLGDNTPDTGCGLKLFPRHTFLKLPYFDHMHRFLPALVQRSGGEVKISEVNHRARMTGVSKYGMLNRAWVGLVDIFGVMWLQRRNRMNAQCTEYRHDQTGA</sequence>
<reference evidence="10" key="1">
    <citation type="journal article" date="2014" name="Int. J. Syst. Evol. Microbiol.">
        <title>Complete genome sequence of Corynebacterium casei LMG S-19264T (=DSM 44701T), isolated from a smear-ripened cheese.</title>
        <authorList>
            <consortium name="US DOE Joint Genome Institute (JGI-PGF)"/>
            <person name="Walter F."/>
            <person name="Albersmeier A."/>
            <person name="Kalinowski J."/>
            <person name="Ruckert C."/>
        </authorList>
    </citation>
    <scope>NUCLEOTIDE SEQUENCE</scope>
    <source>
        <strain evidence="10">CGMCC 1.7086</strain>
    </source>
</reference>
<dbReference type="PANTHER" id="PTHR48090:SF3">
    <property type="entry name" value="UNDECAPRENYL-PHOSPHATE 4-DEOXY-4-FORMAMIDO-L-ARABINOSE TRANSFERASE"/>
    <property type="match status" value="1"/>
</dbReference>
<evidence type="ECO:0000256" key="1">
    <source>
        <dbReference type="ARBA" id="ARBA00022475"/>
    </source>
</evidence>
<keyword evidence="2 10" id="KW-0328">Glycosyltransferase</keyword>
<keyword evidence="3" id="KW-0808">Transferase</keyword>
<dbReference type="CDD" id="cd04179">
    <property type="entry name" value="DPM_DPG-synthase_like"/>
    <property type="match status" value="1"/>
</dbReference>
<keyword evidence="1" id="KW-1003">Cell membrane</keyword>
<evidence type="ECO:0000256" key="4">
    <source>
        <dbReference type="ARBA" id="ARBA00022692"/>
    </source>
</evidence>
<proteinExistence type="predicted"/>
<dbReference type="InterPro" id="IPR050256">
    <property type="entry name" value="Glycosyltransferase_2"/>
</dbReference>
<evidence type="ECO:0000256" key="6">
    <source>
        <dbReference type="ARBA" id="ARBA00022989"/>
    </source>
</evidence>
<name>A0A917Z136_9ALTE</name>
<dbReference type="SUPFAM" id="SSF53448">
    <property type="entry name" value="Nucleotide-diphospho-sugar transferases"/>
    <property type="match status" value="1"/>
</dbReference>
<evidence type="ECO:0000256" key="8">
    <source>
        <dbReference type="SAM" id="MobiDB-lite"/>
    </source>
</evidence>
<gene>
    <name evidence="10" type="ORF">GCM10010982_22430</name>
</gene>
<evidence type="ECO:0000256" key="5">
    <source>
        <dbReference type="ARBA" id="ARBA00022985"/>
    </source>
</evidence>
<reference evidence="10" key="2">
    <citation type="submission" date="2020-09" db="EMBL/GenBank/DDBJ databases">
        <authorList>
            <person name="Sun Q."/>
            <person name="Zhou Y."/>
        </authorList>
    </citation>
    <scope>NUCLEOTIDE SEQUENCE</scope>
    <source>
        <strain evidence="10">CGMCC 1.7086</strain>
    </source>
</reference>
<keyword evidence="4" id="KW-0812">Transmembrane</keyword>
<dbReference type="GO" id="GO:0099621">
    <property type="term" value="F:undecaprenyl-phosphate 4-deoxy-4-formamido-L-arabinose transferase activity"/>
    <property type="evidence" value="ECO:0007669"/>
    <property type="project" value="TreeGrafter"/>
</dbReference>
<dbReference type="PANTHER" id="PTHR48090">
    <property type="entry name" value="UNDECAPRENYL-PHOSPHATE 4-DEOXY-4-FORMAMIDO-L-ARABINOSE TRANSFERASE-RELATED"/>
    <property type="match status" value="1"/>
</dbReference>
<keyword evidence="11" id="KW-1185">Reference proteome</keyword>
<dbReference type="InterPro" id="IPR029044">
    <property type="entry name" value="Nucleotide-diphossugar_trans"/>
</dbReference>
<dbReference type="GO" id="GO:0009103">
    <property type="term" value="P:lipopolysaccharide biosynthetic process"/>
    <property type="evidence" value="ECO:0007669"/>
    <property type="project" value="UniProtKB-KW"/>
</dbReference>
<dbReference type="GO" id="GO:0005886">
    <property type="term" value="C:plasma membrane"/>
    <property type="evidence" value="ECO:0007669"/>
    <property type="project" value="TreeGrafter"/>
</dbReference>
<evidence type="ECO:0000313" key="10">
    <source>
        <dbReference type="EMBL" id="GGO69988.1"/>
    </source>
</evidence>
<dbReference type="AlphaFoldDB" id="A0A917Z136"/>
<keyword evidence="6" id="KW-1133">Transmembrane helix</keyword>
<evidence type="ECO:0000259" key="9">
    <source>
        <dbReference type="Pfam" id="PF00535"/>
    </source>
</evidence>